<dbReference type="PROSITE" id="PS00108">
    <property type="entry name" value="PROTEIN_KINASE_ST"/>
    <property type="match status" value="1"/>
</dbReference>
<reference evidence="4" key="1">
    <citation type="submission" date="2023-04" db="EMBL/GenBank/DDBJ databases">
        <title>Phytophthora lilii NBRC 32176.</title>
        <authorList>
            <person name="Ichikawa N."/>
            <person name="Sato H."/>
            <person name="Tonouchi N."/>
        </authorList>
    </citation>
    <scope>NUCLEOTIDE SEQUENCE</scope>
    <source>
        <strain evidence="4">NBRC 32176</strain>
    </source>
</reference>
<dbReference type="Pfam" id="PF00069">
    <property type="entry name" value="Pkinase"/>
    <property type="match status" value="1"/>
</dbReference>
<dbReference type="InterPro" id="IPR036871">
    <property type="entry name" value="PX_dom_sf"/>
</dbReference>
<proteinExistence type="predicted"/>
<gene>
    <name evidence="4" type="ORF">Plil01_000702900</name>
</gene>
<dbReference type="InterPro" id="IPR008271">
    <property type="entry name" value="Ser/Thr_kinase_AS"/>
</dbReference>
<accession>A0A9W6WV54</accession>
<dbReference type="PANTHER" id="PTHR44329">
    <property type="entry name" value="SERINE/THREONINE-PROTEIN KINASE TNNI3K-RELATED"/>
    <property type="match status" value="1"/>
</dbReference>
<evidence type="ECO:0000313" key="4">
    <source>
        <dbReference type="EMBL" id="GMF18687.1"/>
    </source>
</evidence>
<evidence type="ECO:0000313" key="5">
    <source>
        <dbReference type="Proteomes" id="UP001165083"/>
    </source>
</evidence>
<name>A0A9W6WV54_9STRA</name>
<dbReference type="Gene3D" id="3.30.1520.10">
    <property type="entry name" value="Phox-like domain"/>
    <property type="match status" value="1"/>
</dbReference>
<dbReference type="InterPro" id="IPR011009">
    <property type="entry name" value="Kinase-like_dom_sf"/>
</dbReference>
<dbReference type="SUPFAM" id="SSF64268">
    <property type="entry name" value="PX domain"/>
    <property type="match status" value="1"/>
</dbReference>
<dbReference type="GO" id="GO:0005524">
    <property type="term" value="F:ATP binding"/>
    <property type="evidence" value="ECO:0007669"/>
    <property type="project" value="InterPro"/>
</dbReference>
<dbReference type="OrthoDB" id="91826at2759"/>
<feature type="domain" description="Protein kinase" evidence="2">
    <location>
        <begin position="423"/>
        <end position="672"/>
    </location>
</feature>
<evidence type="ECO:0000259" key="3">
    <source>
        <dbReference type="PROSITE" id="PS50195"/>
    </source>
</evidence>
<dbReference type="Gene3D" id="1.10.510.10">
    <property type="entry name" value="Transferase(Phosphotransferase) domain 1"/>
    <property type="match status" value="1"/>
</dbReference>
<comment type="caution">
    <text evidence="4">The sequence shown here is derived from an EMBL/GenBank/DDBJ whole genome shotgun (WGS) entry which is preliminary data.</text>
</comment>
<sequence length="682" mass="76757">MEQRLSTFVSPSRSPRSDIEALRSSSSASSDEYLGANSANDFAGVEDWESKLVIESVALPRDGISTTDSGATVYAINVRLHGGLEWTVTKRYSELRELHSRVKATNMVKCLQFPKKHLMRLNSDHALEKRRVQLEAYVAGLLEITPPPRRELFNFLGVYARIKAFEHNQRAAVHERGGFDCGSESSFDWMMAVSNSERTLAKKVCSPATLTDDSCDEYALVSDYFREACPQLENLVEMCLHMDELVSMSEKVLERLFITRARAADMQFSAVPTIFMTSFVQVTTRFHAFLAQHADRLTVDRVASTETLVRYLYEFNSEIDTLESQIGLEESSWRSSWDDAVQSVDENLTKAWNSNAADLLTELPDEKSQQDALTLLRNEARRELKRGSSSQELIEVAAQTVARMSNSLTDEVPDRFIPEHEVQRDSRPFSSGSSGTVYRGSWMGVKVVIKYVEVNSSEDMHAFLQEDTIWNMARHPNIVTYYGACHLPRPCFFVSEDAVNGNVTEFLAKQKYYGRSLVWRMILGAAVGLRFLHRNNIIHGDMKGNNILVDTNEVAKLTDFGMSFIAGSTPTSSGGPVRWAAPECLIRKEAPSFASGIYSLGMCIVEAVTGIVPWGIHRSDVEIVDELAHRRFLPRPAQLSDDHWKLVSSLCAFEPRQRCTLSNAIHQLERFAAIEAEAEQQR</sequence>
<organism evidence="4 5">
    <name type="scientific">Phytophthora lilii</name>
    <dbReference type="NCBI Taxonomy" id="2077276"/>
    <lineage>
        <taxon>Eukaryota</taxon>
        <taxon>Sar</taxon>
        <taxon>Stramenopiles</taxon>
        <taxon>Oomycota</taxon>
        <taxon>Peronosporomycetes</taxon>
        <taxon>Peronosporales</taxon>
        <taxon>Peronosporaceae</taxon>
        <taxon>Phytophthora</taxon>
    </lineage>
</organism>
<protein>
    <submittedName>
        <fullName evidence="4">Unnamed protein product</fullName>
    </submittedName>
</protein>
<dbReference type="GO" id="GO:0035091">
    <property type="term" value="F:phosphatidylinositol binding"/>
    <property type="evidence" value="ECO:0007669"/>
    <property type="project" value="InterPro"/>
</dbReference>
<dbReference type="InterPro" id="IPR051681">
    <property type="entry name" value="Ser/Thr_Kinases-Pseudokinases"/>
</dbReference>
<dbReference type="GO" id="GO:0004674">
    <property type="term" value="F:protein serine/threonine kinase activity"/>
    <property type="evidence" value="ECO:0007669"/>
    <property type="project" value="TreeGrafter"/>
</dbReference>
<keyword evidence="5" id="KW-1185">Reference proteome</keyword>
<dbReference type="CDD" id="cd06093">
    <property type="entry name" value="PX_domain"/>
    <property type="match status" value="1"/>
</dbReference>
<dbReference type="InterPro" id="IPR000719">
    <property type="entry name" value="Prot_kinase_dom"/>
</dbReference>
<feature type="region of interest" description="Disordered" evidence="1">
    <location>
        <begin position="1"/>
        <end position="33"/>
    </location>
</feature>
<dbReference type="PROSITE" id="PS50011">
    <property type="entry name" value="PROTEIN_KINASE_DOM"/>
    <property type="match status" value="1"/>
</dbReference>
<evidence type="ECO:0000259" key="2">
    <source>
        <dbReference type="PROSITE" id="PS50011"/>
    </source>
</evidence>
<evidence type="ECO:0000256" key="1">
    <source>
        <dbReference type="SAM" id="MobiDB-lite"/>
    </source>
</evidence>
<dbReference type="SMART" id="SM00220">
    <property type="entry name" value="S_TKc"/>
    <property type="match status" value="1"/>
</dbReference>
<dbReference type="SUPFAM" id="SSF56112">
    <property type="entry name" value="Protein kinase-like (PK-like)"/>
    <property type="match status" value="1"/>
</dbReference>
<dbReference type="PROSITE" id="PS50195">
    <property type="entry name" value="PX"/>
    <property type="match status" value="1"/>
</dbReference>
<feature type="compositionally biased region" description="Polar residues" evidence="1">
    <location>
        <begin position="1"/>
        <end position="14"/>
    </location>
</feature>
<dbReference type="SMART" id="SM00312">
    <property type="entry name" value="PX"/>
    <property type="match status" value="1"/>
</dbReference>
<dbReference type="Pfam" id="PF00787">
    <property type="entry name" value="PX"/>
    <property type="match status" value="1"/>
</dbReference>
<dbReference type="PANTHER" id="PTHR44329:SF214">
    <property type="entry name" value="PROTEIN KINASE DOMAIN-CONTAINING PROTEIN"/>
    <property type="match status" value="1"/>
</dbReference>
<dbReference type="AlphaFoldDB" id="A0A9W6WV54"/>
<dbReference type="Gene3D" id="3.30.200.20">
    <property type="entry name" value="Phosphorylase Kinase, domain 1"/>
    <property type="match status" value="1"/>
</dbReference>
<dbReference type="InterPro" id="IPR001683">
    <property type="entry name" value="PX_dom"/>
</dbReference>
<dbReference type="Proteomes" id="UP001165083">
    <property type="component" value="Unassembled WGS sequence"/>
</dbReference>
<dbReference type="EMBL" id="BSXW01000324">
    <property type="protein sequence ID" value="GMF18687.1"/>
    <property type="molecule type" value="Genomic_DNA"/>
</dbReference>
<feature type="domain" description="PX" evidence="3">
    <location>
        <begin position="52"/>
        <end position="169"/>
    </location>
</feature>